<evidence type="ECO:0008006" key="4">
    <source>
        <dbReference type="Google" id="ProtNLM"/>
    </source>
</evidence>
<comment type="caution">
    <text evidence="2">The sequence shown here is derived from an EMBL/GenBank/DDBJ whole genome shotgun (WGS) entry which is preliminary data.</text>
</comment>
<accession>A0A939G2T3</accession>
<organism evidence="2 3">
    <name type="scientific">Fibrella aquatilis</name>
    <dbReference type="NCBI Taxonomy" id="2817059"/>
    <lineage>
        <taxon>Bacteria</taxon>
        <taxon>Pseudomonadati</taxon>
        <taxon>Bacteroidota</taxon>
        <taxon>Cytophagia</taxon>
        <taxon>Cytophagales</taxon>
        <taxon>Spirosomataceae</taxon>
        <taxon>Fibrella</taxon>
    </lineage>
</organism>
<dbReference type="RefSeq" id="WP_207334001.1">
    <property type="nucleotide sequence ID" value="NZ_JAFMYU010000002.1"/>
</dbReference>
<keyword evidence="3" id="KW-1185">Reference proteome</keyword>
<reference evidence="2 3" key="1">
    <citation type="submission" date="2021-03" db="EMBL/GenBank/DDBJ databases">
        <title>Fibrella sp. HMF5036 genome sequencing and assembly.</title>
        <authorList>
            <person name="Kang H."/>
            <person name="Kim H."/>
            <person name="Bae S."/>
            <person name="Joh K."/>
        </authorList>
    </citation>
    <scope>NUCLEOTIDE SEQUENCE [LARGE SCALE GENOMIC DNA]</scope>
    <source>
        <strain evidence="2 3">HMF5036</strain>
    </source>
</reference>
<dbReference type="AlphaFoldDB" id="A0A939G2T3"/>
<evidence type="ECO:0000313" key="2">
    <source>
        <dbReference type="EMBL" id="MBO0930035.1"/>
    </source>
</evidence>
<evidence type="ECO:0000256" key="1">
    <source>
        <dbReference type="SAM" id="SignalP"/>
    </source>
</evidence>
<dbReference type="Proteomes" id="UP000664795">
    <property type="component" value="Unassembled WGS sequence"/>
</dbReference>
<evidence type="ECO:0000313" key="3">
    <source>
        <dbReference type="Proteomes" id="UP000664795"/>
    </source>
</evidence>
<name>A0A939G2T3_9BACT</name>
<feature type="chain" id="PRO_5037036425" description="Outer membrane protein beta-barrel domain-containing protein" evidence="1">
    <location>
        <begin position="20"/>
        <end position="208"/>
    </location>
</feature>
<sequence length="208" mass="22935">MGKLLFASSLFMLSLTGQAQVWSIQGTYNRIGLSTYRTVGSSVGFQTAYQVNRLISLEASIGQTSVGSLTNDFKQALQNELFQSWDLRLGGSVIAPLNSRRIMAEFTIGSSLRLATEYYPIQLYFESVPDGGGTVKFAEGRYLVQFEVNNKYYVGVYTKASFGFKLTPAWSLQLPIIAETSLFQSARAIQAFSVGLGVRLTIKPPHTE</sequence>
<protein>
    <recommendedName>
        <fullName evidence="4">Outer membrane protein beta-barrel domain-containing protein</fullName>
    </recommendedName>
</protein>
<gene>
    <name evidence="2" type="ORF">J2I48_03475</name>
</gene>
<proteinExistence type="predicted"/>
<dbReference type="EMBL" id="JAFMYU010000002">
    <property type="protein sequence ID" value="MBO0930035.1"/>
    <property type="molecule type" value="Genomic_DNA"/>
</dbReference>
<feature type="signal peptide" evidence="1">
    <location>
        <begin position="1"/>
        <end position="19"/>
    </location>
</feature>
<keyword evidence="1" id="KW-0732">Signal</keyword>